<accession>A0A919FNA5</accession>
<protein>
    <submittedName>
        <fullName evidence="2">Uncharacterized protein</fullName>
    </submittedName>
</protein>
<sequence>MTATAGKPCGSGLRRTGTRVRPRDAVRSGDRPGPAGRGRAATARRRTRREARRLTTGRLTTGPFPVPARPAPGPGPGGAAGTVTGAAAPGPPPPAVPGSVLSSVPSTLIQSPCTVICQLRRNSHVREP</sequence>
<feature type="compositionally biased region" description="Low complexity" evidence="1">
    <location>
        <begin position="54"/>
        <end position="63"/>
    </location>
</feature>
<proteinExistence type="predicted"/>
<feature type="compositionally biased region" description="Basic residues" evidence="1">
    <location>
        <begin position="42"/>
        <end position="51"/>
    </location>
</feature>
<keyword evidence="3" id="KW-1185">Reference proteome</keyword>
<dbReference type="Proteomes" id="UP000617734">
    <property type="component" value="Unassembled WGS sequence"/>
</dbReference>
<evidence type="ECO:0000313" key="2">
    <source>
        <dbReference type="EMBL" id="GHH69472.1"/>
    </source>
</evidence>
<feature type="region of interest" description="Disordered" evidence="1">
    <location>
        <begin position="1"/>
        <end position="99"/>
    </location>
</feature>
<evidence type="ECO:0000313" key="3">
    <source>
        <dbReference type="Proteomes" id="UP000617734"/>
    </source>
</evidence>
<evidence type="ECO:0000256" key="1">
    <source>
        <dbReference type="SAM" id="MobiDB-lite"/>
    </source>
</evidence>
<reference evidence="2" key="2">
    <citation type="submission" date="2020-09" db="EMBL/GenBank/DDBJ databases">
        <authorList>
            <person name="Sun Q."/>
            <person name="Ohkuma M."/>
        </authorList>
    </citation>
    <scope>NUCLEOTIDE SEQUENCE</scope>
    <source>
        <strain evidence="2">JCM 4646</strain>
    </source>
</reference>
<dbReference type="AlphaFoldDB" id="A0A919FNA5"/>
<dbReference type="EMBL" id="BNBO01000012">
    <property type="protein sequence ID" value="GHH69472.1"/>
    <property type="molecule type" value="Genomic_DNA"/>
</dbReference>
<gene>
    <name evidence="2" type="ORF">GCM10018781_28030</name>
</gene>
<reference evidence="2" key="1">
    <citation type="journal article" date="2014" name="Int. J. Syst. Evol. Microbiol.">
        <title>Complete genome sequence of Corynebacterium casei LMG S-19264T (=DSM 44701T), isolated from a smear-ripened cheese.</title>
        <authorList>
            <consortium name="US DOE Joint Genome Institute (JGI-PGF)"/>
            <person name="Walter F."/>
            <person name="Albersmeier A."/>
            <person name="Kalinowski J."/>
            <person name="Ruckert C."/>
        </authorList>
    </citation>
    <scope>NUCLEOTIDE SEQUENCE</scope>
    <source>
        <strain evidence="2">JCM 4646</strain>
    </source>
</reference>
<feature type="compositionally biased region" description="Basic and acidic residues" evidence="1">
    <location>
        <begin position="21"/>
        <end position="30"/>
    </location>
</feature>
<feature type="compositionally biased region" description="Pro residues" evidence="1">
    <location>
        <begin position="64"/>
        <end position="75"/>
    </location>
</feature>
<comment type="caution">
    <text evidence="2">The sequence shown here is derived from an EMBL/GenBank/DDBJ whole genome shotgun (WGS) entry which is preliminary data.</text>
</comment>
<feature type="compositionally biased region" description="Low complexity" evidence="1">
    <location>
        <begin position="31"/>
        <end position="41"/>
    </location>
</feature>
<organism evidence="2 3">
    <name type="scientific">Kitasatospora indigofera</name>
    <dbReference type="NCBI Taxonomy" id="67307"/>
    <lineage>
        <taxon>Bacteria</taxon>
        <taxon>Bacillati</taxon>
        <taxon>Actinomycetota</taxon>
        <taxon>Actinomycetes</taxon>
        <taxon>Kitasatosporales</taxon>
        <taxon>Streptomycetaceae</taxon>
        <taxon>Kitasatospora</taxon>
    </lineage>
</organism>
<name>A0A919FNA5_9ACTN</name>